<evidence type="ECO:0000313" key="5">
    <source>
        <dbReference type="Proteomes" id="UP000274097"/>
    </source>
</evidence>
<dbReference type="EMBL" id="RAQU01000007">
    <property type="protein sequence ID" value="RKK05926.1"/>
    <property type="molecule type" value="Genomic_DNA"/>
</dbReference>
<dbReference type="Proteomes" id="UP000274097">
    <property type="component" value="Unassembled WGS sequence"/>
</dbReference>
<dbReference type="EMBL" id="RFLX01000015">
    <property type="protein sequence ID" value="RMI19850.1"/>
    <property type="molecule type" value="Genomic_DNA"/>
</dbReference>
<dbReference type="Proteomes" id="UP000278036">
    <property type="component" value="Unassembled WGS sequence"/>
</dbReference>
<accession>A0A3A9JPV9</accession>
<evidence type="ECO:0000259" key="2">
    <source>
        <dbReference type="Pfam" id="PF01370"/>
    </source>
</evidence>
<evidence type="ECO:0000256" key="1">
    <source>
        <dbReference type="SAM" id="MobiDB-lite"/>
    </source>
</evidence>
<dbReference type="AlphaFoldDB" id="A0A3A9JPV9"/>
<dbReference type="InterPro" id="IPR036291">
    <property type="entry name" value="NAD(P)-bd_dom_sf"/>
</dbReference>
<protein>
    <submittedName>
        <fullName evidence="3">NAD-dependent epimerase/dehydratase family protein</fullName>
    </submittedName>
</protein>
<evidence type="ECO:0000313" key="4">
    <source>
        <dbReference type="EMBL" id="RMI19850.1"/>
    </source>
</evidence>
<keyword evidence="5" id="KW-1185">Reference proteome</keyword>
<dbReference type="PANTHER" id="PTHR32487:SF0">
    <property type="entry name" value="3-OXO-DELTA(4,5)-STEROID 5-BETA-REDUCTASE"/>
    <property type="match status" value="1"/>
</dbReference>
<dbReference type="InterPro" id="IPR001509">
    <property type="entry name" value="Epimerase_deHydtase"/>
</dbReference>
<dbReference type="PANTHER" id="PTHR32487">
    <property type="entry name" value="3-OXO-DELTA(4,5)-STEROID 5-BETA-REDUCTASE"/>
    <property type="match status" value="1"/>
</dbReference>
<comment type="caution">
    <text evidence="3">The sequence shown here is derived from an EMBL/GenBank/DDBJ whole genome shotgun (WGS) entry which is preliminary data.</text>
</comment>
<evidence type="ECO:0000313" key="6">
    <source>
        <dbReference type="Proteomes" id="UP000278036"/>
    </source>
</evidence>
<dbReference type="Pfam" id="PF01370">
    <property type="entry name" value="Epimerase"/>
    <property type="match status" value="1"/>
</dbReference>
<dbReference type="OrthoDB" id="4392084at2"/>
<organism evidence="3 6">
    <name type="scientific">Teichococcus wenyumeiae</name>
    <dbReference type="NCBI Taxonomy" id="2478470"/>
    <lineage>
        <taxon>Bacteria</taxon>
        <taxon>Pseudomonadati</taxon>
        <taxon>Pseudomonadota</taxon>
        <taxon>Alphaproteobacteria</taxon>
        <taxon>Acetobacterales</taxon>
        <taxon>Roseomonadaceae</taxon>
        <taxon>Roseomonas</taxon>
    </lineage>
</organism>
<feature type="domain" description="NAD-dependent epimerase/dehydratase" evidence="2">
    <location>
        <begin position="7"/>
        <end position="183"/>
    </location>
</feature>
<feature type="region of interest" description="Disordered" evidence="1">
    <location>
        <begin position="243"/>
        <end position="263"/>
    </location>
</feature>
<sequence>MSSQRVVLVAGALGVVGRAALAHFQERGDSRVIGLSRRAPDFPTSAQWLRVDLTDAAATAEALRAVPDVTHLVYTALYEEPELVSGWTGDRQIRINLEMLQNLVEPLQRHAPGLRHVTLLQGTKAYGIHHGPFPIPAKESDPRFIAPNFYYDQEDWLRAQAATAEWDITVLRPQLVCGHAIGNPMNAVAAWVSMPASRGSLACRCASRAGSPASSRRWMQGCWPAPSPGPARNRVAVARSTTSPMAMNSPGPGCGVPSPMLSA</sequence>
<gene>
    <name evidence="3" type="ORF">D6Z83_01445</name>
    <name evidence="4" type="ORF">EBE87_18445</name>
</gene>
<proteinExistence type="predicted"/>
<dbReference type="InParanoid" id="A0A3A9JPV9"/>
<dbReference type="RefSeq" id="WP_120636552.1">
    <property type="nucleotide sequence ID" value="NZ_RAQU01000007.1"/>
</dbReference>
<reference evidence="3 6" key="1">
    <citation type="submission" date="2018-09" db="EMBL/GenBank/DDBJ databases">
        <title>Roseomonas sp. nov., isolated from feces of Tibetan antelopes in the Qinghai-Tibet plateau, China.</title>
        <authorList>
            <person name="Tian Z."/>
        </authorList>
    </citation>
    <scope>NUCLEOTIDE SEQUENCE [LARGE SCALE GENOMIC DNA]</scope>
    <source>
        <strain evidence="4 5">Z23</strain>
        <strain evidence="3 6">Z24</strain>
    </source>
</reference>
<dbReference type="Gene3D" id="3.40.50.720">
    <property type="entry name" value="NAD(P)-binding Rossmann-like Domain"/>
    <property type="match status" value="1"/>
</dbReference>
<name>A0A3A9JPV9_9PROT</name>
<dbReference type="SUPFAM" id="SSF51735">
    <property type="entry name" value="NAD(P)-binding Rossmann-fold domains"/>
    <property type="match status" value="1"/>
</dbReference>
<evidence type="ECO:0000313" key="3">
    <source>
        <dbReference type="EMBL" id="RKK05926.1"/>
    </source>
</evidence>